<reference evidence="18" key="2">
    <citation type="submission" date="2018-08" db="UniProtKB">
        <authorList>
            <consortium name="EnsemblPlants"/>
        </authorList>
    </citation>
    <scope>IDENTIFICATION</scope>
    <source>
        <strain evidence="18">Yugu1</strain>
    </source>
</reference>
<evidence type="ECO:0000256" key="14">
    <source>
        <dbReference type="SAM" id="MobiDB-lite"/>
    </source>
</evidence>
<feature type="domain" description="Plastocyanin-like" evidence="17">
    <location>
        <begin position="40"/>
        <end position="65"/>
    </location>
</feature>
<dbReference type="GO" id="GO:0005507">
    <property type="term" value="F:copper ion binding"/>
    <property type="evidence" value="ECO:0007669"/>
    <property type="project" value="InterPro"/>
</dbReference>
<keyword evidence="13" id="KW-0439">Lignin degradation</keyword>
<dbReference type="PROSITE" id="PS00080">
    <property type="entry name" value="MULTICOPPER_OXIDASE2"/>
    <property type="match status" value="1"/>
</dbReference>
<evidence type="ECO:0000256" key="11">
    <source>
        <dbReference type="ARBA" id="ARBA00023002"/>
    </source>
</evidence>
<dbReference type="EnsemblPlants" id="KQL13508">
    <property type="protein sequence ID" value="KQL13508"/>
    <property type="gene ID" value="SETIT_024846mg"/>
</dbReference>
<evidence type="ECO:0000256" key="2">
    <source>
        <dbReference type="ARBA" id="ARBA00001935"/>
    </source>
</evidence>
<comment type="similarity">
    <text evidence="5">Belongs to the multicopper oxidase family.</text>
</comment>
<proteinExistence type="inferred from homology"/>
<keyword evidence="7" id="KW-0052">Apoplast</keyword>
<evidence type="ECO:0000256" key="12">
    <source>
        <dbReference type="ARBA" id="ARBA00023008"/>
    </source>
</evidence>
<dbReference type="GO" id="GO:0016491">
    <property type="term" value="F:oxidoreductase activity"/>
    <property type="evidence" value="ECO:0000318"/>
    <property type="project" value="GO_Central"/>
</dbReference>
<evidence type="ECO:0000256" key="13">
    <source>
        <dbReference type="ARBA" id="ARBA00023185"/>
    </source>
</evidence>
<evidence type="ECO:0000313" key="19">
    <source>
        <dbReference type="Proteomes" id="UP000004995"/>
    </source>
</evidence>
<dbReference type="InParanoid" id="K3ZE54"/>
<dbReference type="EC" id="1.10.3.2" evidence="6"/>
<evidence type="ECO:0000259" key="15">
    <source>
        <dbReference type="Pfam" id="PF00394"/>
    </source>
</evidence>
<evidence type="ECO:0000256" key="8">
    <source>
        <dbReference type="ARBA" id="ARBA00022525"/>
    </source>
</evidence>
<protein>
    <recommendedName>
        <fullName evidence="6">laccase</fullName>
        <ecNumber evidence="6">1.10.3.2</ecNumber>
    </recommendedName>
</protein>
<evidence type="ECO:0000256" key="3">
    <source>
        <dbReference type="ARBA" id="ARBA00002075"/>
    </source>
</evidence>
<dbReference type="GO" id="GO:0046274">
    <property type="term" value="P:lignin catabolic process"/>
    <property type="evidence" value="ECO:0007669"/>
    <property type="project" value="UniProtKB-KW"/>
</dbReference>
<dbReference type="Pfam" id="PF07732">
    <property type="entry name" value="Cu-oxidase_3"/>
    <property type="match status" value="1"/>
</dbReference>
<keyword evidence="12" id="KW-0186">Copper</keyword>
<comment type="catalytic activity">
    <reaction evidence="1">
        <text>4 hydroquinone + O2 = 4 benzosemiquinone + 2 H2O</text>
        <dbReference type="Rhea" id="RHEA:11276"/>
        <dbReference type="ChEBI" id="CHEBI:15377"/>
        <dbReference type="ChEBI" id="CHEBI:15379"/>
        <dbReference type="ChEBI" id="CHEBI:17594"/>
        <dbReference type="ChEBI" id="CHEBI:17977"/>
        <dbReference type="EC" id="1.10.3.2"/>
    </reaction>
</comment>
<evidence type="ECO:0000256" key="7">
    <source>
        <dbReference type="ARBA" id="ARBA00022523"/>
    </source>
</evidence>
<dbReference type="Pfam" id="PF07731">
    <property type="entry name" value="Cu-oxidase_2"/>
    <property type="match status" value="1"/>
</dbReference>
<keyword evidence="19" id="KW-1185">Reference proteome</keyword>
<dbReference type="EMBL" id="AGNK02001455">
    <property type="status" value="NOT_ANNOTATED_CDS"/>
    <property type="molecule type" value="Genomic_DNA"/>
</dbReference>
<evidence type="ECO:0000259" key="17">
    <source>
        <dbReference type="Pfam" id="PF07732"/>
    </source>
</evidence>
<dbReference type="InterPro" id="IPR011707">
    <property type="entry name" value="Cu-oxidase-like_N"/>
</dbReference>
<dbReference type="OMA" id="VACDANY"/>
<dbReference type="PANTHER" id="PTHR11709">
    <property type="entry name" value="MULTI-COPPER OXIDASE"/>
    <property type="match status" value="1"/>
</dbReference>
<dbReference type="AlphaFoldDB" id="K3ZE54"/>
<dbReference type="Pfam" id="PF00394">
    <property type="entry name" value="Cu-oxidase"/>
    <property type="match status" value="1"/>
</dbReference>
<dbReference type="InterPro" id="IPR008972">
    <property type="entry name" value="Cupredoxin"/>
</dbReference>
<feature type="domain" description="Plastocyanin-like" evidence="16">
    <location>
        <begin position="394"/>
        <end position="499"/>
    </location>
</feature>
<keyword evidence="9" id="KW-0479">Metal-binding</keyword>
<sequence>MEIWSLLTAATMVANAIVFFLSTMALPAATAIVEHTFVGEVTEGDSVVIHVVNKSPYNVTIHWHGEGTLWWHAHVSCLRATLHGALIIRPRLGASSYPFPKPDREVPIIIGDWWKMDLAEVARKMKDNFFDYFPSASTIDGKLGDLFNCSGVAEDGYVLDVEPGKIYLLRIINAALFSEYFLKIAGHRFTVVACDANYVSPYTTDLIVIAPGETVDALVVADAPPGKYYMVTLPNQAKLPETQTPEATTRGIVQYKSHHSPGGGGPSPTGDAPVAPVMPDQHDVVLSFFFHSNLTSLRVDEHLFVTLGLGTICRRGQYCNRTKENETDLVATMNNVSFHLPTTTPLLEAHYHHIGGEDALILLPEKPPRVFNYTDRSLIIVGPVEKLLEPTSRATMAPWFQYGSVVEMVFQGTAILQGDSNPMHLHGHDMFVLAQGLGNFDAAKDVARYNLVNPPLKNTVVVPNLGWVAIRFVAYNPGWVWYIHCHYKFHLSMGMTGSIYCRRWTDDEHVAPSTACGFSIM</sequence>
<keyword evidence="11" id="KW-0560">Oxidoreductase</keyword>
<dbReference type="Gramene" id="KQL13508">
    <property type="protein sequence ID" value="KQL13508"/>
    <property type="gene ID" value="SETIT_024846mg"/>
</dbReference>
<dbReference type="PANTHER" id="PTHR11709:SF512">
    <property type="entry name" value="LACCASE"/>
    <property type="match status" value="1"/>
</dbReference>
<dbReference type="GO" id="GO:0052716">
    <property type="term" value="F:hydroquinone:oxygen oxidoreductase activity"/>
    <property type="evidence" value="ECO:0007669"/>
    <property type="project" value="UniProtKB-EC"/>
</dbReference>
<feature type="region of interest" description="Disordered" evidence="14">
    <location>
        <begin position="255"/>
        <end position="276"/>
    </location>
</feature>
<dbReference type="HOGENOM" id="CLU_006504_6_3_1"/>
<dbReference type="InterPro" id="IPR045087">
    <property type="entry name" value="Cu-oxidase_fam"/>
</dbReference>
<dbReference type="InterPro" id="IPR002355">
    <property type="entry name" value="Cu_oxidase_Cu_BS"/>
</dbReference>
<keyword evidence="10" id="KW-0677">Repeat</keyword>
<accession>K3ZE54</accession>
<evidence type="ECO:0000256" key="4">
    <source>
        <dbReference type="ARBA" id="ARBA00004271"/>
    </source>
</evidence>
<dbReference type="eggNOG" id="KOG1263">
    <property type="taxonomic scope" value="Eukaryota"/>
</dbReference>
<evidence type="ECO:0000256" key="6">
    <source>
        <dbReference type="ARBA" id="ARBA00012297"/>
    </source>
</evidence>
<evidence type="ECO:0000256" key="5">
    <source>
        <dbReference type="ARBA" id="ARBA00010609"/>
    </source>
</evidence>
<keyword evidence="8" id="KW-0964">Secreted</keyword>
<comment type="subcellular location">
    <subcellularLocation>
        <location evidence="4">Secreted</location>
        <location evidence="4">Extracellular space</location>
        <location evidence="4">Apoplast</location>
    </subcellularLocation>
</comment>
<evidence type="ECO:0000256" key="10">
    <source>
        <dbReference type="ARBA" id="ARBA00022737"/>
    </source>
</evidence>
<dbReference type="SUPFAM" id="SSF49503">
    <property type="entry name" value="Cupredoxins"/>
    <property type="match status" value="3"/>
</dbReference>
<feature type="domain" description="Plastocyanin-like" evidence="15">
    <location>
        <begin position="105"/>
        <end position="256"/>
    </location>
</feature>
<dbReference type="InterPro" id="IPR034285">
    <property type="entry name" value="CuRO_2_LCC"/>
</dbReference>
<name>K3ZE54_SETIT</name>
<reference evidence="19" key="1">
    <citation type="journal article" date="2012" name="Nat. Biotechnol.">
        <title>Reference genome sequence of the model plant Setaria.</title>
        <authorList>
            <person name="Bennetzen J.L."/>
            <person name="Schmutz J."/>
            <person name="Wang H."/>
            <person name="Percifield R."/>
            <person name="Hawkins J."/>
            <person name="Pontaroli A.C."/>
            <person name="Estep M."/>
            <person name="Feng L."/>
            <person name="Vaughn J.N."/>
            <person name="Grimwood J."/>
            <person name="Jenkins J."/>
            <person name="Barry K."/>
            <person name="Lindquist E."/>
            <person name="Hellsten U."/>
            <person name="Deshpande S."/>
            <person name="Wang X."/>
            <person name="Wu X."/>
            <person name="Mitros T."/>
            <person name="Triplett J."/>
            <person name="Yang X."/>
            <person name="Ye C.Y."/>
            <person name="Mauro-Herrera M."/>
            <person name="Wang L."/>
            <person name="Li P."/>
            <person name="Sharma M."/>
            <person name="Sharma R."/>
            <person name="Ronald P.C."/>
            <person name="Panaud O."/>
            <person name="Kellogg E.A."/>
            <person name="Brutnell T.P."/>
            <person name="Doust A.N."/>
            <person name="Tuskan G.A."/>
            <person name="Rokhsar D."/>
            <person name="Devos K.M."/>
        </authorList>
    </citation>
    <scope>NUCLEOTIDE SEQUENCE [LARGE SCALE GENOMIC DNA]</scope>
    <source>
        <strain evidence="19">cv. Yugu1</strain>
    </source>
</reference>
<dbReference type="GO" id="GO:0048046">
    <property type="term" value="C:apoplast"/>
    <property type="evidence" value="ECO:0007669"/>
    <property type="project" value="UniProtKB-SubCell"/>
</dbReference>
<dbReference type="Gene3D" id="2.60.40.420">
    <property type="entry name" value="Cupredoxins - blue copper proteins"/>
    <property type="match status" value="3"/>
</dbReference>
<organism evidence="18 19">
    <name type="scientific">Setaria italica</name>
    <name type="common">Foxtail millet</name>
    <name type="synonym">Panicum italicum</name>
    <dbReference type="NCBI Taxonomy" id="4555"/>
    <lineage>
        <taxon>Eukaryota</taxon>
        <taxon>Viridiplantae</taxon>
        <taxon>Streptophyta</taxon>
        <taxon>Embryophyta</taxon>
        <taxon>Tracheophyta</taxon>
        <taxon>Spermatophyta</taxon>
        <taxon>Magnoliopsida</taxon>
        <taxon>Liliopsida</taxon>
        <taxon>Poales</taxon>
        <taxon>Poaceae</taxon>
        <taxon>PACMAD clade</taxon>
        <taxon>Panicoideae</taxon>
        <taxon>Panicodae</taxon>
        <taxon>Paniceae</taxon>
        <taxon>Cenchrinae</taxon>
        <taxon>Setaria</taxon>
    </lineage>
</organism>
<dbReference type="Proteomes" id="UP000004995">
    <property type="component" value="Unassembled WGS sequence"/>
</dbReference>
<evidence type="ECO:0000256" key="9">
    <source>
        <dbReference type="ARBA" id="ARBA00022723"/>
    </source>
</evidence>
<comment type="cofactor">
    <cofactor evidence="2">
        <name>Cu cation</name>
        <dbReference type="ChEBI" id="CHEBI:23378"/>
    </cofactor>
</comment>
<evidence type="ECO:0000256" key="1">
    <source>
        <dbReference type="ARBA" id="ARBA00000349"/>
    </source>
</evidence>
<dbReference type="InterPro" id="IPR001117">
    <property type="entry name" value="Cu-oxidase_2nd"/>
</dbReference>
<comment type="function">
    <text evidence="3">Lignin degradation and detoxification of lignin-derived products.</text>
</comment>
<dbReference type="CDD" id="cd13875">
    <property type="entry name" value="CuRO_2_LCC_plant"/>
    <property type="match status" value="1"/>
</dbReference>
<evidence type="ECO:0000313" key="18">
    <source>
        <dbReference type="EnsemblPlants" id="KQL13508"/>
    </source>
</evidence>
<evidence type="ECO:0000259" key="16">
    <source>
        <dbReference type="Pfam" id="PF07731"/>
    </source>
</evidence>
<dbReference type="InterPro" id="IPR011706">
    <property type="entry name" value="Cu-oxidase_C"/>
</dbReference>